<dbReference type="STRING" id="1353952.A0A165DRD1"/>
<feature type="compositionally biased region" description="Acidic residues" evidence="1">
    <location>
        <begin position="173"/>
        <end position="186"/>
    </location>
</feature>
<feature type="compositionally biased region" description="Basic and acidic residues" evidence="1">
    <location>
        <begin position="307"/>
        <end position="317"/>
    </location>
</feature>
<dbReference type="EMBL" id="KV424039">
    <property type="protein sequence ID" value="KZT53376.1"/>
    <property type="molecule type" value="Genomic_DNA"/>
</dbReference>
<name>A0A165DRD1_9BASI</name>
<feature type="compositionally biased region" description="Basic residues" evidence="1">
    <location>
        <begin position="356"/>
        <end position="372"/>
    </location>
</feature>
<feature type="region of interest" description="Disordered" evidence="1">
    <location>
        <begin position="90"/>
        <end position="272"/>
    </location>
</feature>
<dbReference type="InParanoid" id="A0A165DRD1"/>
<gene>
    <name evidence="2" type="ORF">CALCODRAFT_520109</name>
</gene>
<sequence length="556" mass="59293">MAAPSLRIRLTSHPPLPPSRVWYDLAPALLRRDTVRALKDDICRDVPAFAQAGVSAGEVLLDVEGFELLDESAVGILKEGDLLSVKARPQVNGKQIKRRRETEEGSTSAPKRRRIEPPPAVLPLPENSRQLIPASAPKSVSTESVEDSSEEESRSSEESDGSSDSQGERESEEKEEEEAEEEESESSSDSSSDSETSSADSPAALPKPATLHPAQTRNGLTPQTPTPAVLRTPAEPVPPGEGKPSTHSRNARRRKRRALLKGAGDGAVEGSGAALEALEVRRKVGVGAGEPAAPSLTEAVDVTLQLREMDTVEHEADGPEEQPFTLPYDTPPPSAPSSLQTPHPPQPEVGSSLSNKNKRKGFKKSMAGKHGQKTLFDSPGHSPGTETGPRNKRPRFVPPSEREGLPGNVFVTSVDCAAREVVAVLPQERGGRGDGVTGGGGREGKEGTGLDWAQVERAWDGLKPVLSGEELTVGEVVAWKELGLNRLTFSPEIMLHLATVVAVSEDGACTVLPIPRPEEVSQEEEDSLDAIEPPTEQTLDASTIAQAGWRHASLAQ</sequence>
<keyword evidence="3" id="KW-1185">Reference proteome</keyword>
<evidence type="ECO:0000313" key="2">
    <source>
        <dbReference type="EMBL" id="KZT53376.1"/>
    </source>
</evidence>
<protein>
    <recommendedName>
        <fullName evidence="4">Coilin</fullName>
    </recommendedName>
</protein>
<evidence type="ECO:0008006" key="4">
    <source>
        <dbReference type="Google" id="ProtNLM"/>
    </source>
</evidence>
<evidence type="ECO:0000256" key="1">
    <source>
        <dbReference type="SAM" id="MobiDB-lite"/>
    </source>
</evidence>
<dbReference type="AlphaFoldDB" id="A0A165DRD1"/>
<feature type="compositionally biased region" description="Low complexity" evidence="1">
    <location>
        <begin position="187"/>
        <end position="201"/>
    </location>
</feature>
<dbReference type="Proteomes" id="UP000076842">
    <property type="component" value="Unassembled WGS sequence"/>
</dbReference>
<proteinExistence type="predicted"/>
<dbReference type="OrthoDB" id="74813at2759"/>
<feature type="region of interest" description="Disordered" evidence="1">
    <location>
        <begin position="304"/>
        <end position="406"/>
    </location>
</feature>
<evidence type="ECO:0000313" key="3">
    <source>
        <dbReference type="Proteomes" id="UP000076842"/>
    </source>
</evidence>
<feature type="compositionally biased region" description="Basic residues" evidence="1">
    <location>
        <begin position="249"/>
        <end position="259"/>
    </location>
</feature>
<reference evidence="2 3" key="1">
    <citation type="journal article" date="2016" name="Mol. Biol. Evol.">
        <title>Comparative Genomics of Early-Diverging Mushroom-Forming Fungi Provides Insights into the Origins of Lignocellulose Decay Capabilities.</title>
        <authorList>
            <person name="Nagy L.G."/>
            <person name="Riley R."/>
            <person name="Tritt A."/>
            <person name="Adam C."/>
            <person name="Daum C."/>
            <person name="Floudas D."/>
            <person name="Sun H."/>
            <person name="Yadav J.S."/>
            <person name="Pangilinan J."/>
            <person name="Larsson K.H."/>
            <person name="Matsuura K."/>
            <person name="Barry K."/>
            <person name="Labutti K."/>
            <person name="Kuo R."/>
            <person name="Ohm R.A."/>
            <person name="Bhattacharya S.S."/>
            <person name="Shirouzu T."/>
            <person name="Yoshinaga Y."/>
            <person name="Martin F.M."/>
            <person name="Grigoriev I.V."/>
            <person name="Hibbett D.S."/>
        </authorList>
    </citation>
    <scope>NUCLEOTIDE SEQUENCE [LARGE SCALE GENOMIC DNA]</scope>
    <source>
        <strain evidence="2 3">HHB12733</strain>
    </source>
</reference>
<accession>A0A165DRD1</accession>
<feature type="compositionally biased region" description="Polar residues" evidence="1">
    <location>
        <begin position="213"/>
        <end position="223"/>
    </location>
</feature>
<feature type="region of interest" description="Disordered" evidence="1">
    <location>
        <begin position="516"/>
        <end position="542"/>
    </location>
</feature>
<feature type="compositionally biased region" description="Acidic residues" evidence="1">
    <location>
        <begin position="520"/>
        <end position="529"/>
    </location>
</feature>
<organism evidence="2 3">
    <name type="scientific">Calocera cornea HHB12733</name>
    <dbReference type="NCBI Taxonomy" id="1353952"/>
    <lineage>
        <taxon>Eukaryota</taxon>
        <taxon>Fungi</taxon>
        <taxon>Dikarya</taxon>
        <taxon>Basidiomycota</taxon>
        <taxon>Agaricomycotina</taxon>
        <taxon>Dacrymycetes</taxon>
        <taxon>Dacrymycetales</taxon>
        <taxon>Dacrymycetaceae</taxon>
        <taxon>Calocera</taxon>
    </lineage>
</organism>